<evidence type="ECO:0000313" key="1">
    <source>
        <dbReference type="EMBL" id="KAH3840325.1"/>
    </source>
</evidence>
<comment type="caution">
    <text evidence="1">The sequence shown here is derived from an EMBL/GenBank/DDBJ whole genome shotgun (WGS) entry which is preliminary data.</text>
</comment>
<keyword evidence="2" id="KW-1185">Reference proteome</keyword>
<name>A0A9D4KIU3_DREPO</name>
<sequence>MQIEQCDCCEYVYVIAMTHDNRLVCIRFNEEAYSEGIHASSQQYVARLTTSSPLVKSSSADTEHVKRIRVNYEQTFQKKAEFDRRENKSKADKNTEEIVESCVHRVHRNARRHLGLTQGVMKYPTSVTV</sequence>
<proteinExistence type="predicted"/>
<accession>A0A9D4KIU3</accession>
<gene>
    <name evidence="1" type="ORF">DPMN_113772</name>
</gene>
<reference evidence="1" key="2">
    <citation type="submission" date="2020-11" db="EMBL/GenBank/DDBJ databases">
        <authorList>
            <person name="McCartney M.A."/>
            <person name="Auch B."/>
            <person name="Kono T."/>
            <person name="Mallez S."/>
            <person name="Becker A."/>
            <person name="Gohl D.M."/>
            <person name="Silverstein K.A.T."/>
            <person name="Koren S."/>
            <person name="Bechman K.B."/>
            <person name="Herman A."/>
            <person name="Abrahante J.E."/>
            <person name="Garbe J."/>
        </authorList>
    </citation>
    <scope>NUCLEOTIDE SEQUENCE</scope>
    <source>
        <strain evidence="1">Duluth1</strain>
        <tissue evidence="1">Whole animal</tissue>
    </source>
</reference>
<dbReference type="AlphaFoldDB" id="A0A9D4KIU3"/>
<protein>
    <submittedName>
        <fullName evidence="1">Uncharacterized protein</fullName>
    </submittedName>
</protein>
<dbReference type="Proteomes" id="UP000828390">
    <property type="component" value="Unassembled WGS sequence"/>
</dbReference>
<dbReference type="EMBL" id="JAIWYP010000004">
    <property type="protein sequence ID" value="KAH3840325.1"/>
    <property type="molecule type" value="Genomic_DNA"/>
</dbReference>
<organism evidence="1 2">
    <name type="scientific">Dreissena polymorpha</name>
    <name type="common">Zebra mussel</name>
    <name type="synonym">Mytilus polymorpha</name>
    <dbReference type="NCBI Taxonomy" id="45954"/>
    <lineage>
        <taxon>Eukaryota</taxon>
        <taxon>Metazoa</taxon>
        <taxon>Spiralia</taxon>
        <taxon>Lophotrochozoa</taxon>
        <taxon>Mollusca</taxon>
        <taxon>Bivalvia</taxon>
        <taxon>Autobranchia</taxon>
        <taxon>Heteroconchia</taxon>
        <taxon>Euheterodonta</taxon>
        <taxon>Imparidentia</taxon>
        <taxon>Neoheterodontei</taxon>
        <taxon>Myida</taxon>
        <taxon>Dreissenoidea</taxon>
        <taxon>Dreissenidae</taxon>
        <taxon>Dreissena</taxon>
    </lineage>
</organism>
<evidence type="ECO:0000313" key="2">
    <source>
        <dbReference type="Proteomes" id="UP000828390"/>
    </source>
</evidence>
<reference evidence="1" key="1">
    <citation type="journal article" date="2019" name="bioRxiv">
        <title>The Genome of the Zebra Mussel, Dreissena polymorpha: A Resource for Invasive Species Research.</title>
        <authorList>
            <person name="McCartney M.A."/>
            <person name="Auch B."/>
            <person name="Kono T."/>
            <person name="Mallez S."/>
            <person name="Zhang Y."/>
            <person name="Obille A."/>
            <person name="Becker A."/>
            <person name="Abrahante J.E."/>
            <person name="Garbe J."/>
            <person name="Badalamenti J.P."/>
            <person name="Herman A."/>
            <person name="Mangelson H."/>
            <person name="Liachko I."/>
            <person name="Sullivan S."/>
            <person name="Sone E.D."/>
            <person name="Koren S."/>
            <person name="Silverstein K.A.T."/>
            <person name="Beckman K.B."/>
            <person name="Gohl D.M."/>
        </authorList>
    </citation>
    <scope>NUCLEOTIDE SEQUENCE</scope>
    <source>
        <strain evidence="1">Duluth1</strain>
        <tissue evidence="1">Whole animal</tissue>
    </source>
</reference>